<keyword evidence="3" id="KW-1185">Reference proteome</keyword>
<gene>
    <name evidence="2" type="ORF">T265_09708</name>
</gene>
<protein>
    <submittedName>
        <fullName evidence="2">Uncharacterized protein</fullName>
    </submittedName>
</protein>
<dbReference type="AlphaFoldDB" id="A0A074Z4Y5"/>
<proteinExistence type="predicted"/>
<dbReference type="CTD" id="20323876"/>
<evidence type="ECO:0000313" key="2">
    <source>
        <dbReference type="EMBL" id="KER22141.1"/>
    </source>
</evidence>
<dbReference type="KEGG" id="ovi:T265_09708"/>
<dbReference type="EMBL" id="KL596917">
    <property type="protein sequence ID" value="KER22141.1"/>
    <property type="molecule type" value="Genomic_DNA"/>
</dbReference>
<evidence type="ECO:0000313" key="3">
    <source>
        <dbReference type="Proteomes" id="UP000054324"/>
    </source>
</evidence>
<evidence type="ECO:0000256" key="1">
    <source>
        <dbReference type="SAM" id="MobiDB-lite"/>
    </source>
</evidence>
<feature type="compositionally biased region" description="Basic and acidic residues" evidence="1">
    <location>
        <begin position="1"/>
        <end position="17"/>
    </location>
</feature>
<dbReference type="GeneID" id="20323876"/>
<name>A0A074Z4Y5_OPIVI</name>
<accession>A0A074Z4Y5</accession>
<sequence>MIKQFKANELKRAEKSNRSSNSSSSSPSVLSVKGDGSPGEFNCRNLTSELEKLCSSELDASVVMKYTQCTFGGYSARISTIEPGRCRDCVPKKEHSGREDLWFRLLVIQSTDAIVDYIYKTTVYRRKLPRIIYTNYVIISYTLGDNLWPIVQVKVRRLTAVVRLCNKNRHELTSKE</sequence>
<feature type="region of interest" description="Disordered" evidence="1">
    <location>
        <begin position="1"/>
        <end position="36"/>
    </location>
</feature>
<dbReference type="RefSeq" id="XP_009174128.1">
    <property type="nucleotide sequence ID" value="XM_009175864.1"/>
</dbReference>
<dbReference type="Proteomes" id="UP000054324">
    <property type="component" value="Unassembled WGS sequence"/>
</dbReference>
<feature type="compositionally biased region" description="Low complexity" evidence="1">
    <location>
        <begin position="18"/>
        <end position="32"/>
    </location>
</feature>
<organism evidence="2 3">
    <name type="scientific">Opisthorchis viverrini</name>
    <name type="common">Southeast Asian liver fluke</name>
    <dbReference type="NCBI Taxonomy" id="6198"/>
    <lineage>
        <taxon>Eukaryota</taxon>
        <taxon>Metazoa</taxon>
        <taxon>Spiralia</taxon>
        <taxon>Lophotrochozoa</taxon>
        <taxon>Platyhelminthes</taxon>
        <taxon>Trematoda</taxon>
        <taxon>Digenea</taxon>
        <taxon>Opisthorchiida</taxon>
        <taxon>Opisthorchiata</taxon>
        <taxon>Opisthorchiidae</taxon>
        <taxon>Opisthorchis</taxon>
    </lineage>
</organism>
<reference evidence="2 3" key="1">
    <citation type="submission" date="2013-11" db="EMBL/GenBank/DDBJ databases">
        <title>Opisthorchis viverrini - life in the bile duct.</title>
        <authorList>
            <person name="Young N.D."/>
            <person name="Nagarajan N."/>
            <person name="Lin S.J."/>
            <person name="Korhonen P.K."/>
            <person name="Jex A.R."/>
            <person name="Hall R.S."/>
            <person name="Safavi-Hemami H."/>
            <person name="Kaewkong W."/>
            <person name="Bertrand D."/>
            <person name="Gao S."/>
            <person name="Seet Q."/>
            <person name="Wongkham S."/>
            <person name="Teh B.T."/>
            <person name="Wongkham C."/>
            <person name="Intapan P.M."/>
            <person name="Maleewong W."/>
            <person name="Yang X."/>
            <person name="Hu M."/>
            <person name="Wang Z."/>
            <person name="Hofmann A."/>
            <person name="Sternberg P.W."/>
            <person name="Tan P."/>
            <person name="Wang J."/>
            <person name="Gasser R.B."/>
        </authorList>
    </citation>
    <scope>NUCLEOTIDE SEQUENCE [LARGE SCALE GENOMIC DNA]</scope>
</reference>